<dbReference type="Gene3D" id="2.40.160.60">
    <property type="entry name" value="Outer membrane protein transport protein (OMPP1/FadL/TodX)"/>
    <property type="match status" value="1"/>
</dbReference>
<dbReference type="Proteomes" id="UP000817854">
    <property type="component" value="Unassembled WGS sequence"/>
</dbReference>
<protein>
    <submittedName>
        <fullName evidence="9">Transporter</fullName>
    </submittedName>
</protein>
<reference evidence="9 10" key="2">
    <citation type="submission" date="2019-05" db="EMBL/GenBank/DDBJ databases">
        <authorList>
            <person name="Lianzixin W."/>
        </authorList>
    </citation>
    <scope>NUCLEOTIDE SEQUENCE [LARGE SCALE GENOMIC DNA]</scope>
    <source>
        <strain evidence="9 10">EC11</strain>
    </source>
</reference>
<sequence>MKKFYILSLLLSFFIGMSQETTTQDALRYATENLTGTARFRAMSGAFGSLGGDLSAINVNPAGSAIFNHNMASITASSFNTKNKSSYFGSSTSENYSILDLNQLGAVFVFIDTNNDWKKFSIAVNYENTNNFDDRLFSAGTNPNNSVSNYFLNFAQGLPLEFMQLQNNETIPNLYSYLGETGGLGFPAQQAFLGFQAYLFDPVDGNDLGNVNYTSNIPFPARYYQENSITSTGYNGKLTGNFATSYKDKLYLGLSLNAHFTDYVRNSSVYESNNDISSPNRLNSLRFNNELYTYGSGFSFNLGAIFQATEELRVGLAYESPTWLRLNDELRQSLVGISYENGVPVSTGADIVSPNITNIYPTYHLQTAQKFTGSASYVFNKKGLISIDASMKDYTNTKFSPSNDPAYVDVNSSMSANLKNALELRIGGEYRIKQFSLRAGYRFEESPFKVDYAMGDLTGYSGGIGFNFGESKLDLAYSNSHRNYNQSFVSSGMNDTSRIRTIQNNVTLTYSINF</sequence>
<evidence type="ECO:0000256" key="4">
    <source>
        <dbReference type="ARBA" id="ARBA00022692"/>
    </source>
</evidence>
<keyword evidence="6" id="KW-0472">Membrane</keyword>
<dbReference type="RefSeq" id="WP_140964305.1">
    <property type="nucleotide sequence ID" value="NZ_VEVQ02000018.1"/>
</dbReference>
<feature type="signal peptide" evidence="8">
    <location>
        <begin position="1"/>
        <end position="20"/>
    </location>
</feature>
<dbReference type="InterPro" id="IPR005017">
    <property type="entry name" value="OMPP1/FadL/TodX"/>
</dbReference>
<evidence type="ECO:0000256" key="1">
    <source>
        <dbReference type="ARBA" id="ARBA00004571"/>
    </source>
</evidence>
<comment type="caution">
    <text evidence="9">The sequence shown here is derived from an EMBL/GenBank/DDBJ whole genome shotgun (WGS) entry which is preliminary data.</text>
</comment>
<keyword evidence="5 8" id="KW-0732">Signal</keyword>
<keyword evidence="7" id="KW-0998">Cell outer membrane</keyword>
<comment type="subcellular location">
    <subcellularLocation>
        <location evidence="1">Cell outer membrane</location>
        <topology evidence="1">Multi-pass membrane protein</topology>
    </subcellularLocation>
</comment>
<evidence type="ECO:0000256" key="8">
    <source>
        <dbReference type="SAM" id="SignalP"/>
    </source>
</evidence>
<organism evidence="9 10">
    <name type="scientific">Flavobacterium jejuense</name>
    <dbReference type="NCBI Taxonomy" id="1544455"/>
    <lineage>
        <taxon>Bacteria</taxon>
        <taxon>Pseudomonadati</taxon>
        <taxon>Bacteroidota</taxon>
        <taxon>Flavobacteriia</taxon>
        <taxon>Flavobacteriales</taxon>
        <taxon>Flavobacteriaceae</taxon>
        <taxon>Flavobacterium</taxon>
    </lineage>
</organism>
<evidence type="ECO:0000256" key="3">
    <source>
        <dbReference type="ARBA" id="ARBA00022452"/>
    </source>
</evidence>
<gene>
    <name evidence="9" type="ORF">FIA58_019120</name>
</gene>
<dbReference type="PANTHER" id="PTHR35093">
    <property type="entry name" value="OUTER MEMBRANE PROTEIN NMB0088-RELATED"/>
    <property type="match status" value="1"/>
</dbReference>
<evidence type="ECO:0000313" key="10">
    <source>
        <dbReference type="Proteomes" id="UP000817854"/>
    </source>
</evidence>
<evidence type="ECO:0000256" key="2">
    <source>
        <dbReference type="ARBA" id="ARBA00008163"/>
    </source>
</evidence>
<dbReference type="EMBL" id="VEVQ02000018">
    <property type="protein sequence ID" value="NHN27796.1"/>
    <property type="molecule type" value="Genomic_DNA"/>
</dbReference>
<reference evidence="10" key="1">
    <citation type="submission" date="2019-05" db="EMBL/GenBank/DDBJ databases">
        <title>Flavobacterium profundi sp. nov., isolated from a deep-sea seamount.</title>
        <authorList>
            <person name="Zhang D.-C."/>
        </authorList>
    </citation>
    <scope>NUCLEOTIDE SEQUENCE [LARGE SCALE GENOMIC DNA]</scope>
    <source>
        <strain evidence="10">EC11</strain>
    </source>
</reference>
<dbReference type="PANTHER" id="PTHR35093:SF8">
    <property type="entry name" value="OUTER MEMBRANE PROTEIN NMB0088-RELATED"/>
    <property type="match status" value="1"/>
</dbReference>
<dbReference type="Pfam" id="PF03349">
    <property type="entry name" value="Toluene_X"/>
    <property type="match status" value="1"/>
</dbReference>
<keyword evidence="10" id="KW-1185">Reference proteome</keyword>
<evidence type="ECO:0000313" key="9">
    <source>
        <dbReference type="EMBL" id="NHN27796.1"/>
    </source>
</evidence>
<keyword evidence="4" id="KW-0812">Transmembrane</keyword>
<evidence type="ECO:0000256" key="7">
    <source>
        <dbReference type="ARBA" id="ARBA00023237"/>
    </source>
</evidence>
<evidence type="ECO:0000256" key="5">
    <source>
        <dbReference type="ARBA" id="ARBA00022729"/>
    </source>
</evidence>
<accession>A0ABX0IXA0</accession>
<keyword evidence="3" id="KW-1134">Transmembrane beta strand</keyword>
<comment type="similarity">
    <text evidence="2">Belongs to the OmpP1/FadL family.</text>
</comment>
<name>A0ABX0IXA0_9FLAO</name>
<dbReference type="SUPFAM" id="SSF56935">
    <property type="entry name" value="Porins"/>
    <property type="match status" value="1"/>
</dbReference>
<evidence type="ECO:0000256" key="6">
    <source>
        <dbReference type="ARBA" id="ARBA00023136"/>
    </source>
</evidence>
<proteinExistence type="inferred from homology"/>
<feature type="chain" id="PRO_5047071836" evidence="8">
    <location>
        <begin position="21"/>
        <end position="514"/>
    </location>
</feature>
<reference evidence="9 10" key="3">
    <citation type="submission" date="2020-02" db="EMBL/GenBank/DDBJ databases">
        <title>Flavobacterium profundi sp. nov., isolated from a deep-sea seamount.</title>
        <authorList>
            <person name="Zhang D.-C."/>
        </authorList>
    </citation>
    <scope>NUCLEOTIDE SEQUENCE [LARGE SCALE GENOMIC DNA]</scope>
    <source>
        <strain evidence="9 10">EC11</strain>
    </source>
</reference>